<dbReference type="RefSeq" id="WP_191181821.1">
    <property type="nucleotide sequence ID" value="NZ_JACXAJ010000001.1"/>
</dbReference>
<accession>A0ABR7XDH3</accession>
<dbReference type="EMBL" id="JACXAJ010000001">
    <property type="protein sequence ID" value="MBD1395653.1"/>
    <property type="molecule type" value="Genomic_DNA"/>
</dbReference>
<organism evidence="1 2">
    <name type="scientific">Pontibacter aquaedesilientis</name>
    <dbReference type="NCBI Taxonomy" id="2766980"/>
    <lineage>
        <taxon>Bacteria</taxon>
        <taxon>Pseudomonadati</taxon>
        <taxon>Bacteroidota</taxon>
        <taxon>Cytophagia</taxon>
        <taxon>Cytophagales</taxon>
        <taxon>Hymenobacteraceae</taxon>
        <taxon>Pontibacter</taxon>
    </lineage>
</organism>
<evidence type="ECO:0000313" key="2">
    <source>
        <dbReference type="Proteomes" id="UP000625551"/>
    </source>
</evidence>
<keyword evidence="2" id="KW-1185">Reference proteome</keyword>
<evidence type="ECO:0000313" key="1">
    <source>
        <dbReference type="EMBL" id="MBD1395653.1"/>
    </source>
</evidence>
<proteinExistence type="predicted"/>
<name>A0ABR7XDH3_9BACT</name>
<gene>
    <name evidence="1" type="ORF">H9Q13_00610</name>
</gene>
<reference evidence="1 2" key="1">
    <citation type="submission" date="2020-09" db="EMBL/GenBank/DDBJ databases">
        <title>Genome sequencing and assembly of Pontibacter sp.</title>
        <authorList>
            <person name="Chhetri G."/>
        </authorList>
    </citation>
    <scope>NUCLEOTIDE SEQUENCE [LARGE SCALE GENOMIC DNA]</scope>
    <source>
        <strain evidence="1 2">JH31</strain>
    </source>
</reference>
<protein>
    <submittedName>
        <fullName evidence="1">Uncharacterized protein</fullName>
    </submittedName>
</protein>
<comment type="caution">
    <text evidence="1">The sequence shown here is derived from an EMBL/GenBank/DDBJ whole genome shotgun (WGS) entry which is preliminary data.</text>
</comment>
<dbReference type="Proteomes" id="UP000625551">
    <property type="component" value="Unassembled WGS sequence"/>
</dbReference>
<sequence length="56" mass="6413">MIVTYHWQHCRIYSHAGYEGIALAQCTTDDFVLGVGALDKERSASLERLDFFAYWG</sequence>